<evidence type="ECO:0000256" key="10">
    <source>
        <dbReference type="ARBA" id="ARBA00023002"/>
    </source>
</evidence>
<organism evidence="17 18">
    <name type="scientific">Selenomonas flueggei ATCC 43531</name>
    <dbReference type="NCBI Taxonomy" id="638302"/>
    <lineage>
        <taxon>Bacteria</taxon>
        <taxon>Bacillati</taxon>
        <taxon>Bacillota</taxon>
        <taxon>Negativicutes</taxon>
        <taxon>Selenomonadales</taxon>
        <taxon>Selenomonadaceae</taxon>
        <taxon>Selenomonas</taxon>
    </lineage>
</organism>
<dbReference type="EC" id="1.17.99.6" evidence="4"/>
<evidence type="ECO:0000256" key="2">
    <source>
        <dbReference type="ARBA" id="ARBA00004691"/>
    </source>
</evidence>
<evidence type="ECO:0000256" key="8">
    <source>
        <dbReference type="ARBA" id="ARBA00022723"/>
    </source>
</evidence>
<keyword evidence="8" id="KW-0479">Metal-binding</keyword>
<dbReference type="EMBL" id="ACLA01000010">
    <property type="protein sequence ID" value="EEQ48978.1"/>
    <property type="molecule type" value="Genomic_DNA"/>
</dbReference>
<gene>
    <name evidence="17" type="ORF">HMPREF0908_0708</name>
</gene>
<evidence type="ECO:0000256" key="1">
    <source>
        <dbReference type="ARBA" id="ARBA00002268"/>
    </source>
</evidence>
<proteinExistence type="inferred from homology"/>
<keyword evidence="14" id="KW-0676">Redox-active center</keyword>
<dbReference type="UniPathway" id="UPA00392"/>
<dbReference type="Pfam" id="PF02677">
    <property type="entry name" value="QueH"/>
    <property type="match status" value="1"/>
</dbReference>
<comment type="caution">
    <text evidence="17">The sequence shown here is derived from an EMBL/GenBank/DDBJ whole genome shotgun (WGS) entry which is preliminary data.</text>
</comment>
<comment type="similarity">
    <text evidence="3">Belongs to the QueH family.</text>
</comment>
<dbReference type="GO" id="GO:0008616">
    <property type="term" value="P:tRNA queuosine(34) biosynthetic process"/>
    <property type="evidence" value="ECO:0007669"/>
    <property type="project" value="UniProtKB-UniPathway"/>
</dbReference>
<dbReference type="eggNOG" id="COG1636">
    <property type="taxonomic scope" value="Bacteria"/>
</dbReference>
<dbReference type="HOGENOM" id="CLU_088177_1_1_9"/>
<evidence type="ECO:0000256" key="13">
    <source>
        <dbReference type="ARBA" id="ARBA00023157"/>
    </source>
</evidence>
<evidence type="ECO:0000256" key="5">
    <source>
        <dbReference type="ARBA" id="ARBA00016895"/>
    </source>
</evidence>
<evidence type="ECO:0000313" key="17">
    <source>
        <dbReference type="EMBL" id="EEQ48978.1"/>
    </source>
</evidence>
<dbReference type="Proteomes" id="UP000005309">
    <property type="component" value="Unassembled WGS sequence"/>
</dbReference>
<name>C4V2G4_9FIRM</name>
<keyword evidence="12" id="KW-0411">Iron-sulfur</keyword>
<keyword evidence="13" id="KW-1015">Disulfide bond</keyword>
<protein>
    <recommendedName>
        <fullName evidence="5">Epoxyqueuosine reductase QueH</fullName>
        <ecNumber evidence="4">1.17.99.6</ecNumber>
    </recommendedName>
    <alternativeName>
        <fullName evidence="15">Queuosine biosynthesis protein QueH</fullName>
    </alternativeName>
</protein>
<keyword evidence="10" id="KW-0560">Oxidoreductase</keyword>
<evidence type="ECO:0000256" key="9">
    <source>
        <dbReference type="ARBA" id="ARBA00022785"/>
    </source>
</evidence>
<dbReference type="AlphaFoldDB" id="C4V2G4"/>
<keyword evidence="18" id="KW-1185">Reference proteome</keyword>
<evidence type="ECO:0000256" key="6">
    <source>
        <dbReference type="ARBA" id="ARBA00022485"/>
    </source>
</evidence>
<sequence length="155" mass="18608">MQGAAQFAETVQMPIVIDREYQMRSFLKKALPAEDTRGGRCRMCYTWRLQETADYAAQHGFNAFTSTLFYSIYQQHDLMRSVAECFADQYGITFYYEDFRIGWQEGIDMSKDMELYRQSYCGCIFSEEERYSKELQKIRRKENREKKRQRHMLSV</sequence>
<evidence type="ECO:0000256" key="14">
    <source>
        <dbReference type="ARBA" id="ARBA00023284"/>
    </source>
</evidence>
<keyword evidence="11" id="KW-0408">Iron</keyword>
<accession>C4V2G4</accession>
<evidence type="ECO:0000256" key="4">
    <source>
        <dbReference type="ARBA" id="ARBA00012622"/>
    </source>
</evidence>
<dbReference type="GO" id="GO:0052693">
    <property type="term" value="F:epoxyqueuosine reductase activity"/>
    <property type="evidence" value="ECO:0007669"/>
    <property type="project" value="UniProtKB-EC"/>
</dbReference>
<dbReference type="GO" id="GO:0046872">
    <property type="term" value="F:metal ion binding"/>
    <property type="evidence" value="ECO:0007669"/>
    <property type="project" value="UniProtKB-KW"/>
</dbReference>
<reference evidence="17 18" key="1">
    <citation type="submission" date="2009-04" db="EMBL/GenBank/DDBJ databases">
        <authorList>
            <person name="Qin X."/>
            <person name="Bachman B."/>
            <person name="Battles P."/>
            <person name="Bell A."/>
            <person name="Bess C."/>
            <person name="Bickham C."/>
            <person name="Chaboub L."/>
            <person name="Chen D."/>
            <person name="Coyle M."/>
            <person name="Deiros D.R."/>
            <person name="Dinh H."/>
            <person name="Forbes L."/>
            <person name="Fowler G."/>
            <person name="Francisco L."/>
            <person name="Fu Q."/>
            <person name="Gubbala S."/>
            <person name="Hale W."/>
            <person name="Han Y."/>
            <person name="Hemphill L."/>
            <person name="Highlander S.K."/>
            <person name="Hirani K."/>
            <person name="Hogues M."/>
            <person name="Jackson L."/>
            <person name="Jakkamsetti A."/>
            <person name="Javaid M."/>
            <person name="Jiang H."/>
            <person name="Korchina V."/>
            <person name="Kovar C."/>
            <person name="Lara F."/>
            <person name="Lee S."/>
            <person name="Mata R."/>
            <person name="Mathew T."/>
            <person name="Moen C."/>
            <person name="Morales K."/>
            <person name="Munidasa M."/>
            <person name="Nazareth L."/>
            <person name="Ngo R."/>
            <person name="Nguyen L."/>
            <person name="Okwuonu G."/>
            <person name="Ongeri F."/>
            <person name="Patil S."/>
            <person name="Petrosino J."/>
            <person name="Pham C."/>
            <person name="Pham P."/>
            <person name="Pu L.-L."/>
            <person name="Puazo M."/>
            <person name="Raj R."/>
            <person name="Reid J."/>
            <person name="Rouhana J."/>
            <person name="Saada N."/>
            <person name="Shang Y."/>
            <person name="Simmons D."/>
            <person name="Thornton R."/>
            <person name="Warren J."/>
            <person name="Weissenberger G."/>
            <person name="Zhang J."/>
            <person name="Zhang L."/>
            <person name="Zhou C."/>
            <person name="Zhu D."/>
            <person name="Muzny D."/>
            <person name="Worley K."/>
            <person name="Gibbs R."/>
        </authorList>
    </citation>
    <scope>NUCLEOTIDE SEQUENCE [LARGE SCALE GENOMIC DNA]</scope>
    <source>
        <strain evidence="17 18">ATCC 43531</strain>
    </source>
</reference>
<evidence type="ECO:0000256" key="3">
    <source>
        <dbReference type="ARBA" id="ARBA00008207"/>
    </source>
</evidence>
<evidence type="ECO:0000256" key="7">
    <source>
        <dbReference type="ARBA" id="ARBA00022694"/>
    </source>
</evidence>
<evidence type="ECO:0000313" key="18">
    <source>
        <dbReference type="Proteomes" id="UP000005309"/>
    </source>
</evidence>
<keyword evidence="9" id="KW-0671">Queuosine biosynthesis</keyword>
<comment type="function">
    <text evidence="1">Catalyzes the conversion of epoxyqueuosine (oQ) to queuosine (Q), which is a hypermodified base found in the wobble positions of tRNA(Asp), tRNA(Asn), tRNA(His) and tRNA(Tyr).</text>
</comment>
<dbReference type="PANTHER" id="PTHR36701">
    <property type="entry name" value="EPOXYQUEUOSINE REDUCTASE QUEH"/>
    <property type="match status" value="1"/>
</dbReference>
<evidence type="ECO:0000256" key="15">
    <source>
        <dbReference type="ARBA" id="ARBA00031446"/>
    </source>
</evidence>
<comment type="pathway">
    <text evidence="2">tRNA modification; tRNA-queuosine biosynthesis.</text>
</comment>
<keyword evidence="7" id="KW-0819">tRNA processing</keyword>
<dbReference type="STRING" id="638302.HMPREF0908_0708"/>
<comment type="catalytic activity">
    <reaction evidence="16">
        <text>epoxyqueuosine(34) in tRNA + AH2 = queuosine(34) in tRNA + A + H2O</text>
        <dbReference type="Rhea" id="RHEA:32159"/>
        <dbReference type="Rhea" id="RHEA-COMP:18571"/>
        <dbReference type="Rhea" id="RHEA-COMP:18582"/>
        <dbReference type="ChEBI" id="CHEBI:13193"/>
        <dbReference type="ChEBI" id="CHEBI:15377"/>
        <dbReference type="ChEBI" id="CHEBI:17499"/>
        <dbReference type="ChEBI" id="CHEBI:194431"/>
        <dbReference type="ChEBI" id="CHEBI:194443"/>
        <dbReference type="EC" id="1.17.99.6"/>
    </reaction>
</comment>
<keyword evidence="6" id="KW-0004">4Fe-4S</keyword>
<evidence type="ECO:0000256" key="16">
    <source>
        <dbReference type="ARBA" id="ARBA00047415"/>
    </source>
</evidence>
<dbReference type="GO" id="GO:0051539">
    <property type="term" value="F:4 iron, 4 sulfur cluster binding"/>
    <property type="evidence" value="ECO:0007669"/>
    <property type="project" value="UniProtKB-KW"/>
</dbReference>
<evidence type="ECO:0000256" key="11">
    <source>
        <dbReference type="ARBA" id="ARBA00023004"/>
    </source>
</evidence>
<evidence type="ECO:0000256" key="12">
    <source>
        <dbReference type="ARBA" id="ARBA00023014"/>
    </source>
</evidence>
<dbReference type="PANTHER" id="PTHR36701:SF1">
    <property type="entry name" value="EPOXYQUEUOSINE REDUCTASE QUEH"/>
    <property type="match status" value="1"/>
</dbReference>
<dbReference type="InterPro" id="IPR003828">
    <property type="entry name" value="QueH"/>
</dbReference>